<dbReference type="EMBL" id="CAJVQC010113803">
    <property type="protein sequence ID" value="CAG8836150.1"/>
    <property type="molecule type" value="Genomic_DNA"/>
</dbReference>
<sequence length="43" mass="4692">STNTNCSIFPPLFRLSLLQILLSNLTLLVSSSINTDTLSLDLL</sequence>
<accession>A0ACA9SDA4</accession>
<comment type="caution">
    <text evidence="1">The sequence shown here is derived from an EMBL/GenBank/DDBJ whole genome shotgun (WGS) entry which is preliminary data.</text>
</comment>
<reference evidence="1" key="1">
    <citation type="submission" date="2021-06" db="EMBL/GenBank/DDBJ databases">
        <authorList>
            <person name="Kallberg Y."/>
            <person name="Tangrot J."/>
            <person name="Rosling A."/>
        </authorList>
    </citation>
    <scope>NUCLEOTIDE SEQUENCE</scope>
    <source>
        <strain evidence="1">MA461A</strain>
    </source>
</reference>
<keyword evidence="2" id="KW-1185">Reference proteome</keyword>
<feature type="non-terminal residue" evidence="1">
    <location>
        <position position="43"/>
    </location>
</feature>
<evidence type="ECO:0000313" key="1">
    <source>
        <dbReference type="EMBL" id="CAG8836150.1"/>
    </source>
</evidence>
<protein>
    <submittedName>
        <fullName evidence="1">31235_t:CDS:1</fullName>
    </submittedName>
</protein>
<evidence type="ECO:0000313" key="2">
    <source>
        <dbReference type="Proteomes" id="UP000789920"/>
    </source>
</evidence>
<dbReference type="Proteomes" id="UP000789920">
    <property type="component" value="Unassembled WGS sequence"/>
</dbReference>
<proteinExistence type="predicted"/>
<feature type="non-terminal residue" evidence="1">
    <location>
        <position position="1"/>
    </location>
</feature>
<gene>
    <name evidence="1" type="ORF">RPERSI_LOCUS29828</name>
</gene>
<name>A0ACA9SDA4_9GLOM</name>
<organism evidence="1 2">
    <name type="scientific">Racocetra persica</name>
    <dbReference type="NCBI Taxonomy" id="160502"/>
    <lineage>
        <taxon>Eukaryota</taxon>
        <taxon>Fungi</taxon>
        <taxon>Fungi incertae sedis</taxon>
        <taxon>Mucoromycota</taxon>
        <taxon>Glomeromycotina</taxon>
        <taxon>Glomeromycetes</taxon>
        <taxon>Diversisporales</taxon>
        <taxon>Gigasporaceae</taxon>
        <taxon>Racocetra</taxon>
    </lineage>
</organism>